<evidence type="ECO:0000313" key="2">
    <source>
        <dbReference type="Proteomes" id="UP001211249"/>
    </source>
</evidence>
<organism evidence="1 2">
    <name type="scientific">Dolichospermum planctonicum CS-1226</name>
    <dbReference type="NCBI Taxonomy" id="3021751"/>
    <lineage>
        <taxon>Bacteria</taxon>
        <taxon>Bacillati</taxon>
        <taxon>Cyanobacteriota</taxon>
        <taxon>Cyanophyceae</taxon>
        <taxon>Nostocales</taxon>
        <taxon>Aphanizomenonaceae</taxon>
        <taxon>Dolichospermum</taxon>
        <taxon>Dolichospermum planctonicum</taxon>
    </lineage>
</organism>
<reference evidence="1 2" key="1">
    <citation type="submission" date="2023-01" db="EMBL/GenBank/DDBJ databases">
        <title>Genomes from the Australian National Cyanobacteria Reference Collection.</title>
        <authorList>
            <person name="Willis A."/>
            <person name="Lee E.M.F."/>
        </authorList>
    </citation>
    <scope>NUCLEOTIDE SEQUENCE [LARGE SCALE GENOMIC DNA]</scope>
    <source>
        <strain evidence="1 2">CS-1226</strain>
    </source>
</reference>
<keyword evidence="2" id="KW-1185">Reference proteome</keyword>
<comment type="caution">
    <text evidence="1">The sequence shown here is derived from an EMBL/GenBank/DDBJ whole genome shotgun (WGS) entry which is preliminary data.</text>
</comment>
<sequence length="72" mass="8593">MYQAINPIFIPENSEILPPALLNMIKELYSQYKSLKDDVATNYIPELAKINPKFLKPLYKTYSYRDYRLYNL</sequence>
<dbReference type="Proteomes" id="UP001211249">
    <property type="component" value="Unassembled WGS sequence"/>
</dbReference>
<evidence type="ECO:0000313" key="1">
    <source>
        <dbReference type="EMBL" id="MDB9537036.1"/>
    </source>
</evidence>
<gene>
    <name evidence="1" type="ORF">PN451_14575</name>
</gene>
<dbReference type="RefSeq" id="WP_271796762.1">
    <property type="nucleotide sequence ID" value="NZ_JAQMUC010000080.1"/>
</dbReference>
<accession>A0ABT5AKP7</accession>
<name>A0ABT5AKP7_9CYAN</name>
<dbReference type="EMBL" id="JAQMUC010000080">
    <property type="protein sequence ID" value="MDB9537036.1"/>
    <property type="molecule type" value="Genomic_DNA"/>
</dbReference>
<protein>
    <submittedName>
        <fullName evidence="1">Uncharacterized protein</fullName>
    </submittedName>
</protein>
<proteinExistence type="predicted"/>